<comment type="cofactor">
    <cofactor evidence="6">
        <name>Mg(2+)</name>
        <dbReference type="ChEBI" id="CHEBI:18420"/>
    </cofactor>
    <text evidence="6">Binds 2 Mg(2+) per subunit.</text>
</comment>
<evidence type="ECO:0000256" key="2">
    <source>
        <dbReference type="ARBA" id="ARBA00022741"/>
    </source>
</evidence>
<dbReference type="GO" id="GO:0000166">
    <property type="term" value="F:nucleotide binding"/>
    <property type="evidence" value="ECO:0007669"/>
    <property type="project" value="UniProtKB-KW"/>
</dbReference>
<evidence type="ECO:0000256" key="5">
    <source>
        <dbReference type="ARBA" id="ARBA00048744"/>
    </source>
</evidence>
<sequence>MESSTLGSMLGHFDQAVEEIKALNLTPLGAGFNSLSIGDLRNALVAHRATKKYEVPLAAAANLRKEYSISEVLNHDKHGLDSFDYRTLQPKHRRQFLMSQAWLRDFFTGFKHTYQLRFPTGESLVSARGATDLFYKLTHTKQWVISPDLVDYAVEILVRSRALKRIVIGRFRDTHASNGMLTLRRLRGDFLRMGHKASQWPKMAIKFMFRSVVTLHRASRVTVVPKDNSRDRVITCEALWTMICQLSYSSSLRDHMVSKLGIDLDFWQSVHRSLIRAGGATIDLSKASDSNYMCVLRAMWPKNQYRTLEIMRTGLFLIDGTYTPLKMFAPMGTGCTFEVMTLTLLASVRSYDPGGTVFGDDIIIKTSDSELSCFTSYLESMGWKINHQKSFTDGYFRESCGAFCDLRTDEFLVSYDFVRPTTLSECFTLAHKVLIVGNVVTGPLRKILVDLYTRLILIAPRDSMRVPIKYETQHGANLTDSVLFVPESIFSCVAKVSGKAAQVLSQLWQRPVHVNRITFIESVVTKSPKVINDVLYACYMRRGVYDVPSGRFKTRQIPCDLQTSVPIGAVSLFSVII</sequence>
<keyword evidence="2" id="KW-0547">Nucleotide-binding</keyword>
<evidence type="ECO:0000313" key="8">
    <source>
        <dbReference type="EMBL" id="QIS88054.1"/>
    </source>
</evidence>
<name>A0A6H0DIN4_9VIRU</name>
<dbReference type="InterPro" id="IPR007096">
    <property type="entry name" value="RNA-dir_Rpol_cat_phage"/>
</dbReference>
<keyword evidence="6" id="KW-0460">Magnesium</keyword>
<dbReference type="EMBL" id="MT025163">
    <property type="protein sequence ID" value="QIS88054.1"/>
    <property type="molecule type" value="Genomic_RNA"/>
</dbReference>
<dbReference type="GO" id="GO:0039694">
    <property type="term" value="P:viral RNA genome replication"/>
    <property type="evidence" value="ECO:0007669"/>
    <property type="project" value="InterPro"/>
</dbReference>
<proteinExistence type="predicted"/>
<organism evidence="8">
    <name type="scientific">Mackintosh virus</name>
    <dbReference type="NCBI Taxonomy" id="2707237"/>
    <lineage>
        <taxon>Viruses</taxon>
        <taxon>Riboviria</taxon>
    </lineage>
</organism>
<keyword evidence="8" id="KW-0808">Transferase</keyword>
<feature type="domain" description="RdRp catalytic" evidence="7">
    <location>
        <begin position="268"/>
        <end position="394"/>
    </location>
</feature>
<evidence type="ECO:0000256" key="1">
    <source>
        <dbReference type="ARBA" id="ARBA00012494"/>
    </source>
</evidence>
<keyword evidence="3" id="KW-0693">Viral RNA replication</keyword>
<feature type="binding site" evidence="6">
    <location>
        <position position="361"/>
    </location>
    <ligand>
        <name>Mg(2+)</name>
        <dbReference type="ChEBI" id="CHEBI:18420"/>
        <label>2</label>
    </ligand>
</feature>
<feature type="binding site" evidence="6">
    <location>
        <position position="283"/>
    </location>
    <ligand>
        <name>Mg(2+)</name>
        <dbReference type="ChEBI" id="CHEBI:18420"/>
        <label>2</label>
    </ligand>
</feature>
<keyword evidence="8" id="KW-0548">Nucleotidyltransferase</keyword>
<comment type="catalytic activity">
    <reaction evidence="5">
        <text>RNA(n) + a ribonucleoside 5'-triphosphate = RNA(n+1) + diphosphate</text>
        <dbReference type="Rhea" id="RHEA:21248"/>
        <dbReference type="Rhea" id="RHEA-COMP:14527"/>
        <dbReference type="Rhea" id="RHEA-COMP:17342"/>
        <dbReference type="ChEBI" id="CHEBI:33019"/>
        <dbReference type="ChEBI" id="CHEBI:61557"/>
        <dbReference type="ChEBI" id="CHEBI:140395"/>
        <dbReference type="EC" id="2.7.7.48"/>
    </reaction>
</comment>
<reference evidence="8" key="1">
    <citation type="submission" date="2020-01" db="EMBL/GenBank/DDBJ databases">
        <title>Sustained virome diversity in Antarctic penguins and their ticks: geographical connectedness and no evidence for low pathogen pressure.</title>
        <authorList>
            <person name="Wille M."/>
            <person name="Harvey E."/>
            <person name="Shi M."/>
            <person name="Gonzalez-Acuna D."/>
            <person name="Holmes E.C."/>
            <person name="Hurt A.C."/>
        </authorList>
    </citation>
    <scope>NUCLEOTIDE SEQUENCE</scope>
    <source>
        <strain evidence="8">Antarctic98</strain>
    </source>
</reference>
<dbReference type="GO" id="GO:0046872">
    <property type="term" value="F:metal ion binding"/>
    <property type="evidence" value="ECO:0007669"/>
    <property type="project" value="UniProtKB-KW"/>
</dbReference>
<dbReference type="InterPro" id="IPR005093">
    <property type="entry name" value="RNArep_beta"/>
</dbReference>
<keyword evidence="8" id="KW-0696">RNA-directed RNA polymerase</keyword>
<feature type="binding site" evidence="6">
    <location>
        <position position="360"/>
    </location>
    <ligand>
        <name>Mg(2+)</name>
        <dbReference type="ChEBI" id="CHEBI:18420"/>
        <label>2</label>
    </ligand>
</feature>
<dbReference type="Pfam" id="PF03431">
    <property type="entry name" value="RNA_replicase_B"/>
    <property type="match status" value="1"/>
</dbReference>
<evidence type="ECO:0000256" key="3">
    <source>
        <dbReference type="ARBA" id="ARBA00022953"/>
    </source>
</evidence>
<dbReference type="GO" id="GO:0003968">
    <property type="term" value="F:RNA-directed RNA polymerase activity"/>
    <property type="evidence" value="ECO:0007669"/>
    <property type="project" value="UniProtKB-KW"/>
</dbReference>
<protein>
    <recommendedName>
        <fullName evidence="1">RNA-directed RNA polymerase</fullName>
        <ecNumber evidence="1">2.7.7.48</ecNumber>
    </recommendedName>
    <alternativeName>
        <fullName evidence="4">RNA replicase beta chain</fullName>
    </alternativeName>
</protein>
<evidence type="ECO:0000256" key="4">
    <source>
        <dbReference type="ARBA" id="ARBA00030248"/>
    </source>
</evidence>
<dbReference type="PROSITE" id="PS50522">
    <property type="entry name" value="RDRP_PHAGE"/>
    <property type="match status" value="1"/>
</dbReference>
<accession>A0A6H0DIN4</accession>
<evidence type="ECO:0000256" key="6">
    <source>
        <dbReference type="PIRSR" id="PIRSR605093-1"/>
    </source>
</evidence>
<evidence type="ECO:0000259" key="7">
    <source>
        <dbReference type="PROSITE" id="PS50522"/>
    </source>
</evidence>
<keyword evidence="6" id="KW-0479">Metal-binding</keyword>
<dbReference type="EC" id="2.7.7.48" evidence="1"/>